<dbReference type="RefSeq" id="WP_219687275.1">
    <property type="nucleotide sequence ID" value="NZ_WMBF01000018.1"/>
</dbReference>
<protein>
    <recommendedName>
        <fullName evidence="4">Aldolase</fullName>
    </recommendedName>
</protein>
<dbReference type="InterPro" id="IPR027417">
    <property type="entry name" value="P-loop_NTPase"/>
</dbReference>
<evidence type="ECO:0000313" key="2">
    <source>
        <dbReference type="EMBL" id="MBW5420708.1"/>
    </source>
</evidence>
<proteinExistence type="predicted"/>
<dbReference type="EMBL" id="WMBF01000018">
    <property type="protein sequence ID" value="MBW5420708.1"/>
    <property type="molecule type" value="Genomic_DNA"/>
</dbReference>
<dbReference type="Proteomes" id="UP001197114">
    <property type="component" value="Unassembled WGS sequence"/>
</dbReference>
<organism evidence="2 3">
    <name type="scientific">Streptomyces anatolicus</name>
    <dbReference type="NCBI Taxonomy" id="2675858"/>
    <lineage>
        <taxon>Bacteria</taxon>
        <taxon>Bacillati</taxon>
        <taxon>Actinomycetota</taxon>
        <taxon>Actinomycetes</taxon>
        <taxon>Kitasatosporales</taxon>
        <taxon>Streptomycetaceae</taxon>
        <taxon>Streptomyces</taxon>
    </lineage>
</organism>
<evidence type="ECO:0008006" key="4">
    <source>
        <dbReference type="Google" id="ProtNLM"/>
    </source>
</evidence>
<keyword evidence="3" id="KW-1185">Reference proteome</keyword>
<sequence length="383" mass="40506">MTASTGTGLRHLTFEGTRLDLEVEPGADISEALDFLGTHLAAEVSGDSTNGSDSHKGSDSTKGSPALATLRIAAARSGRHVPPAGTEWEEIYVRKSASEFFTVPARRAEALGREYLECTKTGTRFVFDRAARTIDVVLGPGGAMDLVELIRDLVLKDQENRGAAVLHATAAYRDESAVLITGAKGAGKSTILLELVEKFGYQIMSGDKTVLHEQADGSVLASGWPDYPHLGYGTIAKYPGLKEIAGIAEGYEPADGHAFSPVGKFAVDPVRFRERFPSAPRGVRVPVVTIIHPSIGPGDRTVLEACTAAPDTLAASLDAHVESAFDGANAGWHHYLTDARAAQSDRRGRITAALAKVPAWLLTGPGDLTEDNFPLPIAEGSVA</sequence>
<evidence type="ECO:0000256" key="1">
    <source>
        <dbReference type="SAM" id="MobiDB-lite"/>
    </source>
</evidence>
<evidence type="ECO:0000313" key="3">
    <source>
        <dbReference type="Proteomes" id="UP001197114"/>
    </source>
</evidence>
<name>A0ABS6YH27_9ACTN</name>
<gene>
    <name evidence="2" type="ORF">GKQ77_03870</name>
</gene>
<dbReference type="Gene3D" id="3.40.50.300">
    <property type="entry name" value="P-loop containing nucleotide triphosphate hydrolases"/>
    <property type="match status" value="1"/>
</dbReference>
<accession>A0ABS6YH27</accession>
<dbReference type="SUPFAM" id="SSF53795">
    <property type="entry name" value="PEP carboxykinase-like"/>
    <property type="match status" value="1"/>
</dbReference>
<reference evidence="2 3" key="1">
    <citation type="submission" date="2019-11" db="EMBL/GenBank/DDBJ databases">
        <authorList>
            <person name="Ay H."/>
        </authorList>
    </citation>
    <scope>NUCLEOTIDE SEQUENCE [LARGE SCALE GENOMIC DNA]</scope>
    <source>
        <strain evidence="2 3">BG9H</strain>
    </source>
</reference>
<feature type="region of interest" description="Disordered" evidence="1">
    <location>
        <begin position="44"/>
        <end position="64"/>
    </location>
</feature>
<comment type="caution">
    <text evidence="2">The sequence shown here is derived from an EMBL/GenBank/DDBJ whole genome shotgun (WGS) entry which is preliminary data.</text>
</comment>